<organism evidence="1 2">
    <name type="scientific">Alienimonas chondri</name>
    <dbReference type="NCBI Taxonomy" id="2681879"/>
    <lineage>
        <taxon>Bacteria</taxon>
        <taxon>Pseudomonadati</taxon>
        <taxon>Planctomycetota</taxon>
        <taxon>Planctomycetia</taxon>
        <taxon>Planctomycetales</taxon>
        <taxon>Planctomycetaceae</taxon>
        <taxon>Alienimonas</taxon>
    </lineage>
</organism>
<dbReference type="RefSeq" id="WP_171183602.1">
    <property type="nucleotide sequence ID" value="NZ_WTPX01000010.1"/>
</dbReference>
<name>A0ABX1V9W2_9PLAN</name>
<dbReference type="PANTHER" id="PTHR43737">
    <property type="entry name" value="BLL7424 PROTEIN"/>
    <property type="match status" value="1"/>
</dbReference>
<evidence type="ECO:0008006" key="3">
    <source>
        <dbReference type="Google" id="ProtNLM"/>
    </source>
</evidence>
<reference evidence="1 2" key="1">
    <citation type="journal article" date="2020" name="Syst. Appl. Microbiol.">
        <title>Alienimonas chondri sp. nov., a novel planctomycete isolated from the biofilm of the red alga Chondrus crispus.</title>
        <authorList>
            <person name="Vitorino I."/>
            <person name="Albuquerque L."/>
            <person name="Wiegand S."/>
            <person name="Kallscheuer N."/>
            <person name="da Costa M.S."/>
            <person name="Lobo-da-Cunha A."/>
            <person name="Jogler C."/>
            <person name="Lage O.M."/>
        </authorList>
    </citation>
    <scope>NUCLEOTIDE SEQUENCE [LARGE SCALE GENOMIC DNA]</scope>
    <source>
        <strain evidence="1 2">LzC2</strain>
    </source>
</reference>
<evidence type="ECO:0000313" key="2">
    <source>
        <dbReference type="Proteomes" id="UP000609651"/>
    </source>
</evidence>
<dbReference type="InterPro" id="IPR017850">
    <property type="entry name" value="Alkaline_phosphatase_core_sf"/>
</dbReference>
<dbReference type="Pfam" id="PF07394">
    <property type="entry name" value="DUF1501"/>
    <property type="match status" value="1"/>
</dbReference>
<dbReference type="SUPFAM" id="SSF53649">
    <property type="entry name" value="Alkaline phosphatase-like"/>
    <property type="match status" value="1"/>
</dbReference>
<dbReference type="Proteomes" id="UP000609651">
    <property type="component" value="Unassembled WGS sequence"/>
</dbReference>
<dbReference type="InterPro" id="IPR010869">
    <property type="entry name" value="DUF1501"/>
</dbReference>
<evidence type="ECO:0000313" key="1">
    <source>
        <dbReference type="EMBL" id="NNJ24544.1"/>
    </source>
</evidence>
<keyword evidence="2" id="KW-1185">Reference proteome</keyword>
<dbReference type="PANTHER" id="PTHR43737:SF1">
    <property type="entry name" value="DUF1501 DOMAIN-CONTAINING PROTEIN"/>
    <property type="match status" value="1"/>
</dbReference>
<sequence>MESLIAPPTHSTDARLGRRSVLAAAASLGLSFALPPLPARAADRRGEEREKSLLVLWMQGGMSQLESFDPHPGSPIGGPTKAIATSLKGTQFADLFERTAEHAHKLNLIRSMTSAEGDHERATYFLKTGYRPDPTVRHPAAGAVAASAKPAEGLAIPAHVALNPGQWPPRGGYLGPGLDAFQVHNPGGPPANLRDVAQPGRRARRLAGLDVLSQSFSAGRPGQLRRTRHAEATDEAVTMMDSPQVKAFEIEDEPDVLKAAYGDTRFGRGCLVARRLIETGVRAVEVTLNGFDTHADNFGGMATQAETLDPALAALLGDLADRDLLESTVVLVMTEFGRTPRINPLDGRDHWPKGFSCMVGGGGLASGRVIGGTDPLGEKEPTDPVSVQDLYATVYSALGIEPDYEEMTPIGRPLKRVEGTPLASLFA</sequence>
<proteinExistence type="predicted"/>
<dbReference type="Gene3D" id="3.40.720.10">
    <property type="entry name" value="Alkaline Phosphatase, subunit A"/>
    <property type="match status" value="1"/>
</dbReference>
<gene>
    <name evidence="1" type="ORF">LzC2_06020</name>
</gene>
<protein>
    <recommendedName>
        <fullName evidence="3">DUF1501 domain-containing protein</fullName>
    </recommendedName>
</protein>
<dbReference type="PROSITE" id="PS51318">
    <property type="entry name" value="TAT"/>
    <property type="match status" value="1"/>
</dbReference>
<comment type="caution">
    <text evidence="1">The sequence shown here is derived from an EMBL/GenBank/DDBJ whole genome shotgun (WGS) entry which is preliminary data.</text>
</comment>
<accession>A0ABX1V9W2</accession>
<dbReference type="EMBL" id="WTPX01000010">
    <property type="protein sequence ID" value="NNJ24544.1"/>
    <property type="molecule type" value="Genomic_DNA"/>
</dbReference>
<dbReference type="InterPro" id="IPR006311">
    <property type="entry name" value="TAT_signal"/>
</dbReference>